<keyword evidence="5" id="KW-0732">Signal</keyword>
<dbReference type="SUPFAM" id="SSF54909">
    <property type="entry name" value="Dimeric alpha+beta barrel"/>
    <property type="match status" value="1"/>
</dbReference>
<feature type="region of interest" description="Disordered" evidence="9">
    <location>
        <begin position="1"/>
        <end position="27"/>
    </location>
</feature>
<feature type="domain" description="Dyp-type peroxidase N-terminal" evidence="10">
    <location>
        <begin position="82"/>
        <end position="223"/>
    </location>
</feature>
<reference evidence="12 13" key="1">
    <citation type="journal article" date="2019" name="Int. J. Syst. Evol. Microbiol.">
        <title>The Global Catalogue of Microorganisms (GCM) 10K type strain sequencing project: providing services to taxonomists for standard genome sequencing and annotation.</title>
        <authorList>
            <consortium name="The Broad Institute Genomics Platform"/>
            <consortium name="The Broad Institute Genome Sequencing Center for Infectious Disease"/>
            <person name="Wu L."/>
            <person name="Ma J."/>
        </authorList>
    </citation>
    <scope>NUCLEOTIDE SEQUENCE [LARGE SCALE GENOMIC DNA]</scope>
    <source>
        <strain evidence="12 13">JCM 13004</strain>
    </source>
</reference>
<dbReference type="InterPro" id="IPR048327">
    <property type="entry name" value="Dyp_perox_N"/>
</dbReference>
<evidence type="ECO:0000313" key="12">
    <source>
        <dbReference type="EMBL" id="GAA1069004.1"/>
    </source>
</evidence>
<dbReference type="InterPro" id="IPR006314">
    <property type="entry name" value="Dyp_peroxidase"/>
</dbReference>
<keyword evidence="6" id="KW-0560">Oxidoreductase</keyword>
<keyword evidence="13" id="KW-1185">Reference proteome</keyword>
<dbReference type="InterPro" id="IPR011008">
    <property type="entry name" value="Dimeric_a/b-barrel"/>
</dbReference>
<dbReference type="PROSITE" id="PS51404">
    <property type="entry name" value="DYP_PEROXIDASE"/>
    <property type="match status" value="1"/>
</dbReference>
<evidence type="ECO:0000256" key="6">
    <source>
        <dbReference type="ARBA" id="ARBA00023002"/>
    </source>
</evidence>
<evidence type="ECO:0000259" key="11">
    <source>
        <dbReference type="Pfam" id="PF20628"/>
    </source>
</evidence>
<dbReference type="EMBL" id="BAAALF010000296">
    <property type="protein sequence ID" value="GAA1069004.1"/>
    <property type="molecule type" value="Genomic_DNA"/>
</dbReference>
<sequence>MHDRCSIASNSGMATEPENAQDPTRPVSAGFGRRRVLLAAGAVLAAGIGATADDLAGRDLTAGHERAADAPPAAIPFHGPRQAGVTAPQQPATQLLALDLPQTSAAADRQTLRTVLDELTHTLAMAASDAPSDARLQGVGTTRLTSLVGVGPGLATRLGLDVPAGLAELPPFPGDRLDQARGGGDLLLQLCAADRWTLTVVAELAATAAKAAGATPRWSQSGFLSVTAPGTTPRNLFGFKDGTANPGPAQDEQFVWGPPGAHQNGTVLVYRRIRMDVAGFAALPADQRDRTIGRHESDGVPLTGTTEHDDPDIYAKNPDGSYVIPANAHVRLTSPRLDGGARMLRRGYSYDDGPTDRGLLFCAFMRDPAQFVRVQDRLATRDALTPFLQHQASAVAYVLPGAAVGGSLGAPLWA</sequence>
<feature type="region of interest" description="Disordered" evidence="9">
    <location>
        <begin position="292"/>
        <end position="311"/>
    </location>
</feature>
<comment type="cofactor">
    <cofactor evidence="1">
        <name>heme b</name>
        <dbReference type="ChEBI" id="CHEBI:60344"/>
    </cofactor>
</comment>
<keyword evidence="7" id="KW-0408">Iron</keyword>
<proteinExistence type="inferred from homology"/>
<keyword evidence="2 12" id="KW-0575">Peroxidase</keyword>
<protein>
    <submittedName>
        <fullName evidence="12">Dyp-type peroxidase</fullName>
    </submittedName>
</protein>
<dbReference type="InterPro" id="IPR048328">
    <property type="entry name" value="Dyp_perox_C"/>
</dbReference>
<dbReference type="NCBIfam" id="TIGR01413">
    <property type="entry name" value="Dyp_perox_fam"/>
    <property type="match status" value="1"/>
</dbReference>
<evidence type="ECO:0000256" key="1">
    <source>
        <dbReference type="ARBA" id="ARBA00001970"/>
    </source>
</evidence>
<feature type="domain" description="Dyp-type peroxidase C-terminal" evidence="11">
    <location>
        <begin position="232"/>
        <end position="401"/>
    </location>
</feature>
<evidence type="ECO:0000313" key="13">
    <source>
        <dbReference type="Proteomes" id="UP001500037"/>
    </source>
</evidence>
<evidence type="ECO:0000256" key="3">
    <source>
        <dbReference type="ARBA" id="ARBA00022617"/>
    </source>
</evidence>
<gene>
    <name evidence="12" type="ORF">GCM10009665_75350</name>
</gene>
<evidence type="ECO:0000256" key="9">
    <source>
        <dbReference type="SAM" id="MobiDB-lite"/>
    </source>
</evidence>
<evidence type="ECO:0000259" key="10">
    <source>
        <dbReference type="Pfam" id="PF04261"/>
    </source>
</evidence>
<dbReference type="PANTHER" id="PTHR30521">
    <property type="entry name" value="DEFERROCHELATASE/PEROXIDASE"/>
    <property type="match status" value="1"/>
</dbReference>
<evidence type="ECO:0000256" key="8">
    <source>
        <dbReference type="ARBA" id="ARBA00025737"/>
    </source>
</evidence>
<dbReference type="PANTHER" id="PTHR30521:SF4">
    <property type="entry name" value="DEFERROCHELATASE"/>
    <property type="match status" value="1"/>
</dbReference>
<dbReference type="Pfam" id="PF04261">
    <property type="entry name" value="Dyp_perox_N"/>
    <property type="match status" value="1"/>
</dbReference>
<comment type="caution">
    <text evidence="12">The sequence shown here is derived from an EMBL/GenBank/DDBJ whole genome shotgun (WGS) entry which is preliminary data.</text>
</comment>
<name>A0ABN1T7H8_9ACTN</name>
<evidence type="ECO:0000256" key="7">
    <source>
        <dbReference type="ARBA" id="ARBA00023004"/>
    </source>
</evidence>
<evidence type="ECO:0000256" key="4">
    <source>
        <dbReference type="ARBA" id="ARBA00022723"/>
    </source>
</evidence>
<dbReference type="Proteomes" id="UP001500037">
    <property type="component" value="Unassembled WGS sequence"/>
</dbReference>
<keyword evidence="3" id="KW-0349">Heme</keyword>
<dbReference type="Pfam" id="PF20628">
    <property type="entry name" value="Dyp_perox_C"/>
    <property type="match status" value="1"/>
</dbReference>
<organism evidence="12 13">
    <name type="scientific">Kitasatospora nipponensis</name>
    <dbReference type="NCBI Taxonomy" id="258049"/>
    <lineage>
        <taxon>Bacteria</taxon>
        <taxon>Bacillati</taxon>
        <taxon>Actinomycetota</taxon>
        <taxon>Actinomycetes</taxon>
        <taxon>Kitasatosporales</taxon>
        <taxon>Streptomycetaceae</taxon>
        <taxon>Kitasatospora</taxon>
    </lineage>
</organism>
<comment type="similarity">
    <text evidence="8">Belongs to the DyP-type peroxidase family.</text>
</comment>
<dbReference type="GO" id="GO:0004601">
    <property type="term" value="F:peroxidase activity"/>
    <property type="evidence" value="ECO:0007669"/>
    <property type="project" value="UniProtKB-KW"/>
</dbReference>
<evidence type="ECO:0000256" key="2">
    <source>
        <dbReference type="ARBA" id="ARBA00022559"/>
    </source>
</evidence>
<accession>A0ABN1T7H8</accession>
<evidence type="ECO:0000256" key="5">
    <source>
        <dbReference type="ARBA" id="ARBA00022729"/>
    </source>
</evidence>
<keyword evidence="4" id="KW-0479">Metal-binding</keyword>